<evidence type="ECO:0000313" key="2">
    <source>
        <dbReference type="Proteomes" id="UP000799753"/>
    </source>
</evidence>
<protein>
    <submittedName>
        <fullName evidence="1">Uncharacterized protein</fullName>
    </submittedName>
</protein>
<gene>
    <name evidence="1" type="ORF">P280DRAFT_208075</name>
</gene>
<name>A0A6A6RHX3_9PLEO</name>
<dbReference type="EMBL" id="MU006813">
    <property type="protein sequence ID" value="KAF2634850.1"/>
    <property type="molecule type" value="Genomic_DNA"/>
</dbReference>
<evidence type="ECO:0000313" key="1">
    <source>
        <dbReference type="EMBL" id="KAF2634850.1"/>
    </source>
</evidence>
<sequence length="99" mass="11990">MRSTFWVILGSCLFDRVTCCFLRRSIYPGTLFTHFTIFIYLRHDILTTYPFERSNILGTTWTWRKLARWRNEGTRKLARWRKDLSFFPTSRVNTSTLWG</sequence>
<proteinExistence type="predicted"/>
<organism evidence="1 2">
    <name type="scientific">Massarina eburnea CBS 473.64</name>
    <dbReference type="NCBI Taxonomy" id="1395130"/>
    <lineage>
        <taxon>Eukaryota</taxon>
        <taxon>Fungi</taxon>
        <taxon>Dikarya</taxon>
        <taxon>Ascomycota</taxon>
        <taxon>Pezizomycotina</taxon>
        <taxon>Dothideomycetes</taxon>
        <taxon>Pleosporomycetidae</taxon>
        <taxon>Pleosporales</taxon>
        <taxon>Massarineae</taxon>
        <taxon>Massarinaceae</taxon>
        <taxon>Massarina</taxon>
    </lineage>
</organism>
<reference evidence="1" key="1">
    <citation type="journal article" date="2020" name="Stud. Mycol.">
        <title>101 Dothideomycetes genomes: a test case for predicting lifestyles and emergence of pathogens.</title>
        <authorList>
            <person name="Haridas S."/>
            <person name="Albert R."/>
            <person name="Binder M."/>
            <person name="Bloem J."/>
            <person name="Labutti K."/>
            <person name="Salamov A."/>
            <person name="Andreopoulos B."/>
            <person name="Baker S."/>
            <person name="Barry K."/>
            <person name="Bills G."/>
            <person name="Bluhm B."/>
            <person name="Cannon C."/>
            <person name="Castanera R."/>
            <person name="Culley D."/>
            <person name="Daum C."/>
            <person name="Ezra D."/>
            <person name="Gonzalez J."/>
            <person name="Henrissat B."/>
            <person name="Kuo A."/>
            <person name="Liang C."/>
            <person name="Lipzen A."/>
            <person name="Lutzoni F."/>
            <person name="Magnuson J."/>
            <person name="Mondo S."/>
            <person name="Nolan M."/>
            <person name="Ohm R."/>
            <person name="Pangilinan J."/>
            <person name="Park H.-J."/>
            <person name="Ramirez L."/>
            <person name="Alfaro M."/>
            <person name="Sun H."/>
            <person name="Tritt A."/>
            <person name="Yoshinaga Y."/>
            <person name="Zwiers L.-H."/>
            <person name="Turgeon B."/>
            <person name="Goodwin S."/>
            <person name="Spatafora J."/>
            <person name="Crous P."/>
            <person name="Grigoriev I."/>
        </authorList>
    </citation>
    <scope>NUCLEOTIDE SEQUENCE</scope>
    <source>
        <strain evidence="1">CBS 473.64</strain>
    </source>
</reference>
<dbReference type="AlphaFoldDB" id="A0A6A6RHX3"/>
<dbReference type="Proteomes" id="UP000799753">
    <property type="component" value="Unassembled WGS sequence"/>
</dbReference>
<keyword evidence="2" id="KW-1185">Reference proteome</keyword>
<accession>A0A6A6RHX3</accession>